<gene>
    <name evidence="1" type="ORF">DEF21_12945</name>
</gene>
<dbReference type="RefSeq" id="WP_276653606.1">
    <property type="nucleotide sequence ID" value="NZ_DOOG01000108.1"/>
</dbReference>
<evidence type="ECO:0000313" key="2">
    <source>
        <dbReference type="Proteomes" id="UP000264753"/>
    </source>
</evidence>
<comment type="caution">
    <text evidence="1">The sequence shown here is derived from an EMBL/GenBank/DDBJ whole genome shotgun (WGS) entry which is preliminary data.</text>
</comment>
<proteinExistence type="predicted"/>
<evidence type="ECO:0000313" key="1">
    <source>
        <dbReference type="EMBL" id="HBU98795.1"/>
    </source>
</evidence>
<protein>
    <submittedName>
        <fullName evidence="1">Uncharacterized protein</fullName>
    </submittedName>
</protein>
<organism evidence="1 2">
    <name type="scientific">Thalassospira lucentensis</name>
    <dbReference type="NCBI Taxonomy" id="168935"/>
    <lineage>
        <taxon>Bacteria</taxon>
        <taxon>Pseudomonadati</taxon>
        <taxon>Pseudomonadota</taxon>
        <taxon>Alphaproteobacteria</taxon>
        <taxon>Rhodospirillales</taxon>
        <taxon>Thalassospiraceae</taxon>
        <taxon>Thalassospira</taxon>
    </lineage>
</organism>
<accession>A0A358HUE4</accession>
<sequence length="80" mass="8887">MCAVLAIYGKEDILAYVRGTLGGKEEQQEIESLVKSDLRAADVVENIQADDIGDDGTFDIEAFRRLRKLREMANKIGARS</sequence>
<dbReference type="AlphaFoldDB" id="A0A358HUE4"/>
<dbReference type="EMBL" id="DOOG01000108">
    <property type="protein sequence ID" value="HBU98795.1"/>
    <property type="molecule type" value="Genomic_DNA"/>
</dbReference>
<reference evidence="1 2" key="1">
    <citation type="journal article" date="2018" name="Nat. Biotechnol.">
        <title>A standardized bacterial taxonomy based on genome phylogeny substantially revises the tree of life.</title>
        <authorList>
            <person name="Parks D.H."/>
            <person name="Chuvochina M."/>
            <person name="Waite D.W."/>
            <person name="Rinke C."/>
            <person name="Skarshewski A."/>
            <person name="Chaumeil P.A."/>
            <person name="Hugenholtz P."/>
        </authorList>
    </citation>
    <scope>NUCLEOTIDE SEQUENCE [LARGE SCALE GENOMIC DNA]</scope>
    <source>
        <strain evidence="1">UBA8707</strain>
    </source>
</reference>
<name>A0A358HUE4_9PROT</name>
<dbReference type="Proteomes" id="UP000264753">
    <property type="component" value="Unassembled WGS sequence"/>
</dbReference>